<dbReference type="Proteomes" id="UP001139031">
    <property type="component" value="Unassembled WGS sequence"/>
</dbReference>
<feature type="compositionally biased region" description="Pro residues" evidence="1">
    <location>
        <begin position="23"/>
        <end position="71"/>
    </location>
</feature>
<proteinExistence type="predicted"/>
<reference evidence="2" key="1">
    <citation type="submission" date="2021-08" db="EMBL/GenBank/DDBJ databases">
        <authorList>
            <person name="Stevens D.C."/>
        </authorList>
    </citation>
    <scope>NUCLEOTIDE SEQUENCE</scope>
    <source>
        <strain evidence="2">DSM 53165</strain>
    </source>
</reference>
<gene>
    <name evidence="2" type="ORF">K7C98_38355</name>
</gene>
<dbReference type="RefSeq" id="WP_224196874.1">
    <property type="nucleotide sequence ID" value="NZ_JAIRAU010000056.1"/>
</dbReference>
<accession>A0ABS7U3L4</accession>
<name>A0ABS7U3L4_9BACT</name>
<feature type="region of interest" description="Disordered" evidence="1">
    <location>
        <begin position="21"/>
        <end position="71"/>
    </location>
</feature>
<protein>
    <submittedName>
        <fullName evidence="2">Uncharacterized protein</fullName>
    </submittedName>
</protein>
<sequence length="227" mass="23600">MSVPRALCCCALSACTVGLVPRDTPPPEPDPLAATPPPVESAPAPAPAPAPEAAPAPASEPSPPAASPEPTDPVLVRVVAWRPDLESACAAHTELACTREGDLDGDGKQDGVALVRPRGDTRVGLAIVWGRGGGDLLGAGEQGRTWRETADGSTSSAPIPDDLDFLARWDVWRADGPPGKRRGFIDGKGRKFKVRGVVGDGLLVDGGDSAAVAFWDGEQWRLEYLGF</sequence>
<keyword evidence="3" id="KW-1185">Reference proteome</keyword>
<evidence type="ECO:0000313" key="2">
    <source>
        <dbReference type="EMBL" id="MBZ5715132.1"/>
    </source>
</evidence>
<organism evidence="2 3">
    <name type="scientific">Nannocystis pusilla</name>
    <dbReference type="NCBI Taxonomy" id="889268"/>
    <lineage>
        <taxon>Bacteria</taxon>
        <taxon>Pseudomonadati</taxon>
        <taxon>Myxococcota</taxon>
        <taxon>Polyangia</taxon>
        <taxon>Nannocystales</taxon>
        <taxon>Nannocystaceae</taxon>
        <taxon>Nannocystis</taxon>
    </lineage>
</organism>
<dbReference type="EMBL" id="JAIRAU010000056">
    <property type="protein sequence ID" value="MBZ5715132.1"/>
    <property type="molecule type" value="Genomic_DNA"/>
</dbReference>
<evidence type="ECO:0000256" key="1">
    <source>
        <dbReference type="SAM" id="MobiDB-lite"/>
    </source>
</evidence>
<evidence type="ECO:0000313" key="3">
    <source>
        <dbReference type="Proteomes" id="UP001139031"/>
    </source>
</evidence>
<comment type="caution">
    <text evidence="2">The sequence shown here is derived from an EMBL/GenBank/DDBJ whole genome shotgun (WGS) entry which is preliminary data.</text>
</comment>